<dbReference type="Pfam" id="PF13975">
    <property type="entry name" value="gag-asp_proteas"/>
    <property type="match status" value="1"/>
</dbReference>
<dbReference type="Gene3D" id="2.40.70.10">
    <property type="entry name" value="Acid Proteases"/>
    <property type="match status" value="1"/>
</dbReference>
<dbReference type="STRING" id="1034943.BN59_01952"/>
<accession>A0A078KX83</accession>
<sequence length="177" mass="19897">MVLWCSIQRATAEIVSDKQYAQTGRSMFIIAWLFLFFLMFLFFRYYNGEAHGSYQINHGMVMITPGEDGHYYVKGQINEHPVEFLVDTGASLVAIPQKLAEQLNLQGRYEMTVSTASGEVTGSLTRLNQLSFGGFNLTDVKAVIVPGSDDDTILLGMNVLSQFNLSQEKQRLIIKKD</sequence>
<dbReference type="SUPFAM" id="SSF50630">
    <property type="entry name" value="Acid proteases"/>
    <property type="match status" value="1"/>
</dbReference>
<evidence type="ECO:0000256" key="1">
    <source>
        <dbReference type="SAM" id="Phobius"/>
    </source>
</evidence>
<keyword evidence="2" id="KW-0378">Hydrolase</keyword>
<keyword evidence="1" id="KW-1133">Transmembrane helix</keyword>
<dbReference type="InterPro" id="IPR021109">
    <property type="entry name" value="Peptidase_aspartic_dom_sf"/>
</dbReference>
<dbReference type="InterPro" id="IPR001969">
    <property type="entry name" value="Aspartic_peptidase_AS"/>
</dbReference>
<dbReference type="CDD" id="cd05483">
    <property type="entry name" value="retropepsin_like_bacteria"/>
    <property type="match status" value="1"/>
</dbReference>
<protein>
    <submittedName>
        <fullName evidence="2">Clan AA aspartic protease</fullName>
    </submittedName>
</protein>
<dbReference type="AlphaFoldDB" id="A0A078KX83"/>
<dbReference type="EMBL" id="CCSB01000002">
    <property type="protein sequence ID" value="CDZ77662.1"/>
    <property type="molecule type" value="Genomic_DNA"/>
</dbReference>
<keyword evidence="3" id="KW-1185">Reference proteome</keyword>
<dbReference type="GO" id="GO:0004190">
    <property type="term" value="F:aspartic-type endopeptidase activity"/>
    <property type="evidence" value="ECO:0007669"/>
    <property type="project" value="InterPro"/>
</dbReference>
<keyword evidence="1" id="KW-0812">Transmembrane</keyword>
<gene>
    <name evidence="2" type="ORF">BN59_01952</name>
</gene>
<proteinExistence type="predicted"/>
<name>A0A078KX83_9GAMM</name>
<dbReference type="GO" id="GO:0006508">
    <property type="term" value="P:proteolysis"/>
    <property type="evidence" value="ECO:0007669"/>
    <property type="project" value="UniProtKB-KW"/>
</dbReference>
<dbReference type="InterPro" id="IPR034122">
    <property type="entry name" value="Retropepsin-like_bacterial"/>
</dbReference>
<keyword evidence="2" id="KW-0645">Protease</keyword>
<evidence type="ECO:0000313" key="2">
    <source>
        <dbReference type="EMBL" id="CDZ77662.1"/>
    </source>
</evidence>
<dbReference type="NCBIfam" id="TIGR02281">
    <property type="entry name" value="clan_AA_DTGA"/>
    <property type="match status" value="1"/>
</dbReference>
<evidence type="ECO:0000313" key="3">
    <source>
        <dbReference type="Proteomes" id="UP000044071"/>
    </source>
</evidence>
<keyword evidence="1" id="KW-0472">Membrane</keyword>
<dbReference type="eggNOG" id="COG3577">
    <property type="taxonomic scope" value="Bacteria"/>
</dbReference>
<reference evidence="2 3" key="1">
    <citation type="submission" date="2014-06" db="EMBL/GenBank/DDBJ databases">
        <authorList>
            <person name="Urmite Genomes Urmite Genomes"/>
        </authorList>
    </citation>
    <scope>NUCLEOTIDE SEQUENCE [LARGE SCALE GENOMIC DNA]</scope>
</reference>
<organism evidence="2 3">
    <name type="scientific">Legionella massiliensis</name>
    <dbReference type="NCBI Taxonomy" id="1034943"/>
    <lineage>
        <taxon>Bacteria</taxon>
        <taxon>Pseudomonadati</taxon>
        <taxon>Pseudomonadota</taxon>
        <taxon>Gammaproteobacteria</taxon>
        <taxon>Legionellales</taxon>
        <taxon>Legionellaceae</taxon>
        <taxon>Legionella</taxon>
    </lineage>
</organism>
<dbReference type="Proteomes" id="UP000044071">
    <property type="component" value="Unassembled WGS sequence"/>
</dbReference>
<dbReference type="PROSITE" id="PS00141">
    <property type="entry name" value="ASP_PROTEASE"/>
    <property type="match status" value="1"/>
</dbReference>
<dbReference type="InterPro" id="IPR011969">
    <property type="entry name" value="Clan_AA_Asp_peptidase_C"/>
</dbReference>
<feature type="transmembrane region" description="Helical" evidence="1">
    <location>
        <begin position="27"/>
        <end position="46"/>
    </location>
</feature>